<dbReference type="AlphaFoldDB" id="A0A939FKV2"/>
<keyword evidence="3" id="KW-1185">Reference proteome</keyword>
<reference evidence="2" key="1">
    <citation type="submission" date="2021-03" db="EMBL/GenBank/DDBJ databases">
        <title>Streptomyces strains.</title>
        <authorList>
            <person name="Lund M.B."/>
            <person name="Toerring T."/>
        </authorList>
    </citation>
    <scope>NUCLEOTIDE SEQUENCE</scope>
    <source>
        <strain evidence="2">JCM 4242</strain>
    </source>
</reference>
<protein>
    <submittedName>
        <fullName evidence="2">Uncharacterized protein</fullName>
    </submittedName>
</protein>
<dbReference type="EMBL" id="JAFMOF010000002">
    <property type="protein sequence ID" value="MBO0653132.1"/>
    <property type="molecule type" value="Genomic_DNA"/>
</dbReference>
<accession>A0A939FKV2</accession>
<sequence>MGEREVGHEEFLAPGRDETQARVVHRALRHLADGSAGEVLREMAREVLSGRLGLDEAVRVGAYAEALGERTRPLREAWERGAPRGPQDPEATPPGGR</sequence>
<proteinExistence type="predicted"/>
<dbReference type="Proteomes" id="UP000664781">
    <property type="component" value="Unassembled WGS sequence"/>
</dbReference>
<gene>
    <name evidence="2" type="ORF">J1792_10100</name>
</gene>
<evidence type="ECO:0000256" key="1">
    <source>
        <dbReference type="SAM" id="MobiDB-lite"/>
    </source>
</evidence>
<comment type="caution">
    <text evidence="2">The sequence shown here is derived from an EMBL/GenBank/DDBJ whole genome shotgun (WGS) entry which is preliminary data.</text>
</comment>
<evidence type="ECO:0000313" key="3">
    <source>
        <dbReference type="Proteomes" id="UP000664781"/>
    </source>
</evidence>
<dbReference type="RefSeq" id="WP_207247137.1">
    <property type="nucleotide sequence ID" value="NZ_JAFMOF010000002.1"/>
</dbReference>
<feature type="compositionally biased region" description="Basic and acidic residues" evidence="1">
    <location>
        <begin position="70"/>
        <end position="82"/>
    </location>
</feature>
<name>A0A939FKV2_9ACTN</name>
<feature type="region of interest" description="Disordered" evidence="1">
    <location>
        <begin position="70"/>
        <end position="97"/>
    </location>
</feature>
<organism evidence="2 3">
    <name type="scientific">Streptomyces triculaminicus</name>
    <dbReference type="NCBI Taxonomy" id="2816232"/>
    <lineage>
        <taxon>Bacteria</taxon>
        <taxon>Bacillati</taxon>
        <taxon>Actinomycetota</taxon>
        <taxon>Actinomycetes</taxon>
        <taxon>Kitasatosporales</taxon>
        <taxon>Streptomycetaceae</taxon>
        <taxon>Streptomyces</taxon>
    </lineage>
</organism>
<evidence type="ECO:0000313" key="2">
    <source>
        <dbReference type="EMBL" id="MBO0653132.1"/>
    </source>
</evidence>